<dbReference type="InterPro" id="IPR005031">
    <property type="entry name" value="COQ10_START"/>
</dbReference>
<dbReference type="SUPFAM" id="SSF55961">
    <property type="entry name" value="Bet v1-like"/>
    <property type="match status" value="1"/>
</dbReference>
<evidence type="ECO:0000313" key="4">
    <source>
        <dbReference type="EMBL" id="ATQ78763.1"/>
    </source>
</evidence>
<accession>A0A2D2DUX7</accession>
<proteinExistence type="inferred from homology"/>
<dbReference type="Proteomes" id="UP000229897">
    <property type="component" value="Chromosome"/>
</dbReference>
<evidence type="ECO:0000256" key="2">
    <source>
        <dbReference type="SAM" id="SignalP"/>
    </source>
</evidence>
<sequence>MTTTRLFLCAALSAACAGAYADAGIDTAKLTETAVAIADVSKAGQPGKAFMAATIINAPVPKLCAMIQDYAAYPNFMPNVEKVAVLRKDDASQVDMTLKLPLGKVKKYRLRMEPKVSAAQCQLSWKMLPWEGLKAEEAIADTTGYWLLVPHGADKNKTIVKYMVYTDPGPVPMGLGWIVDSMSRGSMPKTLEALRQRAAAQ</sequence>
<dbReference type="KEGG" id="mass:CR152_07395"/>
<keyword evidence="2" id="KW-0732">Signal</keyword>
<dbReference type="OrthoDB" id="8704180at2"/>
<organism evidence="4 5">
    <name type="scientific">Massilia violaceinigra</name>
    <dbReference type="NCBI Taxonomy" id="2045208"/>
    <lineage>
        <taxon>Bacteria</taxon>
        <taxon>Pseudomonadati</taxon>
        <taxon>Pseudomonadota</taxon>
        <taxon>Betaproteobacteria</taxon>
        <taxon>Burkholderiales</taxon>
        <taxon>Oxalobacteraceae</taxon>
        <taxon>Telluria group</taxon>
        <taxon>Massilia</taxon>
    </lineage>
</organism>
<dbReference type="PROSITE" id="PS51257">
    <property type="entry name" value="PROKAR_LIPOPROTEIN"/>
    <property type="match status" value="1"/>
</dbReference>
<evidence type="ECO:0000256" key="1">
    <source>
        <dbReference type="ARBA" id="ARBA00008918"/>
    </source>
</evidence>
<evidence type="ECO:0000313" key="5">
    <source>
        <dbReference type="Proteomes" id="UP000229897"/>
    </source>
</evidence>
<evidence type="ECO:0000259" key="3">
    <source>
        <dbReference type="Pfam" id="PF03364"/>
    </source>
</evidence>
<dbReference type="InterPro" id="IPR023393">
    <property type="entry name" value="START-like_dom_sf"/>
</dbReference>
<comment type="similarity">
    <text evidence="1">Belongs to the ribosome association toxin RatA family.</text>
</comment>
<gene>
    <name evidence="4" type="ORF">CR152_07395</name>
</gene>
<protein>
    <recommendedName>
        <fullName evidence="3">Coenzyme Q-binding protein COQ10 START domain-containing protein</fullName>
    </recommendedName>
</protein>
<dbReference type="Gene3D" id="3.30.530.20">
    <property type="match status" value="1"/>
</dbReference>
<dbReference type="Pfam" id="PF03364">
    <property type="entry name" value="Polyketide_cyc"/>
    <property type="match status" value="1"/>
</dbReference>
<keyword evidence="5" id="KW-1185">Reference proteome</keyword>
<feature type="signal peptide" evidence="2">
    <location>
        <begin position="1"/>
        <end position="21"/>
    </location>
</feature>
<reference evidence="4" key="1">
    <citation type="submission" date="2017-10" db="EMBL/GenBank/DDBJ databases">
        <title>Massilia psychrophilum sp. nov., a novel purple-pigmented bacterium isolated from Tianshan glacier, Xinjiang Municipality, China.</title>
        <authorList>
            <person name="Wang H."/>
        </authorList>
    </citation>
    <scope>NUCLEOTIDE SEQUENCE [LARGE SCALE GENOMIC DNA]</scope>
    <source>
        <strain evidence="4">B2</strain>
    </source>
</reference>
<dbReference type="AlphaFoldDB" id="A0A2D2DUX7"/>
<dbReference type="EMBL" id="CP024608">
    <property type="protein sequence ID" value="ATQ78763.1"/>
    <property type="molecule type" value="Genomic_DNA"/>
</dbReference>
<name>A0A2D2DUX7_9BURK</name>
<feature type="domain" description="Coenzyme Q-binding protein COQ10 START" evidence="3">
    <location>
        <begin position="56"/>
        <end position="99"/>
    </location>
</feature>
<feature type="chain" id="PRO_5013547917" description="Coenzyme Q-binding protein COQ10 START domain-containing protein" evidence="2">
    <location>
        <begin position="22"/>
        <end position="201"/>
    </location>
</feature>